<comment type="subcellular location">
    <subcellularLocation>
        <location evidence="1">Membrane</location>
        <topology evidence="1">Multi-pass membrane protein</topology>
    </subcellularLocation>
</comment>
<feature type="transmembrane region" description="Helical" evidence="7">
    <location>
        <begin position="441"/>
        <end position="462"/>
    </location>
</feature>
<dbReference type="GO" id="GO:0022857">
    <property type="term" value="F:transmembrane transporter activity"/>
    <property type="evidence" value="ECO:0007669"/>
    <property type="project" value="InterPro"/>
</dbReference>
<evidence type="ECO:0000256" key="4">
    <source>
        <dbReference type="ARBA" id="ARBA00022989"/>
    </source>
</evidence>
<feature type="transmembrane region" description="Helical" evidence="7">
    <location>
        <begin position="318"/>
        <end position="339"/>
    </location>
</feature>
<evidence type="ECO:0000256" key="3">
    <source>
        <dbReference type="ARBA" id="ARBA00022692"/>
    </source>
</evidence>
<accession>A0AAV1I1W1</accession>
<evidence type="ECO:0000313" key="9">
    <source>
        <dbReference type="EMBL" id="CAK0763595.1"/>
    </source>
</evidence>
<sequence length="485" mass="52169">MSKVKDDTDRAQKKVKTDKEPDEATILRKLNRHLLPPLILITLLNYIDRSNLAFAALQLNQSLGFTEKVYGIGSSIFFIGYALFQVPSNMVLIRLGPRVWLPIIIVSWGVIATLFAGLKSATDFYTLRLLLGVAEAGSFPGMWYYLSLFYCDKDLGMAYSWVSVGTAFSQVIGSPLAAGLLALDGVFGLKGFQWLFLVEGLPTVALGMYIHKILVDGPAKAPWLTPEEREVVIHRKAQSLQEKAEAQRGEGGYMRAFMDWRTYHVALIAMLEGTVKNALLYWCPLIIHSLVDVPSRSASARELAQLQLPGDVPSEGRAAMVALMTALPFGVAAGWMLLVAKSSQRCGETRLHCSIPFLGGAVALLCMALSLEHNPSAAFLSLLGATVIWGSGGVVYGLPASFLSGPSAAVGIAIVNTFGACGGVGPVLVGHMKEETGNYASAVLLLACLCLVASGVAFLFPVAQKRQPHIISVNRSASASRKLQV</sequence>
<dbReference type="PANTHER" id="PTHR43791">
    <property type="entry name" value="PERMEASE-RELATED"/>
    <property type="match status" value="1"/>
</dbReference>
<feature type="transmembrane region" description="Helical" evidence="7">
    <location>
        <begin position="377"/>
        <end position="398"/>
    </location>
</feature>
<feature type="transmembrane region" description="Helical" evidence="7">
    <location>
        <begin position="99"/>
        <end position="118"/>
    </location>
</feature>
<dbReference type="AlphaFoldDB" id="A0AAV1I1W1"/>
<dbReference type="Pfam" id="PF07690">
    <property type="entry name" value="MFS_1"/>
    <property type="match status" value="1"/>
</dbReference>
<dbReference type="GO" id="GO:0016020">
    <property type="term" value="C:membrane"/>
    <property type="evidence" value="ECO:0007669"/>
    <property type="project" value="UniProtKB-SubCell"/>
</dbReference>
<comment type="caution">
    <text evidence="9">The sequence shown here is derived from an EMBL/GenBank/DDBJ whole genome shotgun (WGS) entry which is preliminary data.</text>
</comment>
<feature type="transmembrane region" description="Helical" evidence="7">
    <location>
        <begin position="410"/>
        <end position="429"/>
    </location>
</feature>
<keyword evidence="4 7" id="KW-1133">Transmembrane helix</keyword>
<dbReference type="FunFam" id="1.20.1250.20:FF:000018">
    <property type="entry name" value="MFS transporter permease"/>
    <property type="match status" value="1"/>
</dbReference>
<feature type="transmembrane region" description="Helical" evidence="7">
    <location>
        <begin position="38"/>
        <end position="57"/>
    </location>
</feature>
<organism evidence="9 10">
    <name type="scientific">Coccomyxa viridis</name>
    <dbReference type="NCBI Taxonomy" id="1274662"/>
    <lineage>
        <taxon>Eukaryota</taxon>
        <taxon>Viridiplantae</taxon>
        <taxon>Chlorophyta</taxon>
        <taxon>core chlorophytes</taxon>
        <taxon>Trebouxiophyceae</taxon>
        <taxon>Trebouxiophyceae incertae sedis</taxon>
        <taxon>Coccomyxaceae</taxon>
        <taxon>Coccomyxa</taxon>
    </lineage>
</organism>
<dbReference type="InterPro" id="IPR020846">
    <property type="entry name" value="MFS_dom"/>
</dbReference>
<feature type="transmembrane region" description="Helical" evidence="7">
    <location>
        <begin position="69"/>
        <end position="87"/>
    </location>
</feature>
<dbReference type="InterPro" id="IPR036259">
    <property type="entry name" value="MFS_trans_sf"/>
</dbReference>
<evidence type="ECO:0000256" key="6">
    <source>
        <dbReference type="SAM" id="MobiDB-lite"/>
    </source>
</evidence>
<feature type="transmembrane region" description="Helical" evidence="7">
    <location>
        <begin position="125"/>
        <end position="146"/>
    </location>
</feature>
<dbReference type="Proteomes" id="UP001314263">
    <property type="component" value="Unassembled WGS sequence"/>
</dbReference>
<dbReference type="PANTHER" id="PTHR43791:SF36">
    <property type="entry name" value="TRANSPORTER, PUTATIVE (AFU_ORTHOLOGUE AFUA_6G08340)-RELATED"/>
    <property type="match status" value="1"/>
</dbReference>
<evidence type="ECO:0000256" key="5">
    <source>
        <dbReference type="ARBA" id="ARBA00023136"/>
    </source>
</evidence>
<evidence type="ECO:0000313" key="10">
    <source>
        <dbReference type="Proteomes" id="UP001314263"/>
    </source>
</evidence>
<evidence type="ECO:0000256" key="1">
    <source>
        <dbReference type="ARBA" id="ARBA00004141"/>
    </source>
</evidence>
<keyword evidence="3 7" id="KW-0812">Transmembrane</keyword>
<keyword evidence="2" id="KW-0813">Transport</keyword>
<dbReference type="PROSITE" id="PS50850">
    <property type="entry name" value="MFS"/>
    <property type="match status" value="1"/>
</dbReference>
<dbReference type="SUPFAM" id="SSF103473">
    <property type="entry name" value="MFS general substrate transporter"/>
    <property type="match status" value="1"/>
</dbReference>
<dbReference type="Gene3D" id="1.20.1250.20">
    <property type="entry name" value="MFS general substrate transporter like domains"/>
    <property type="match status" value="2"/>
</dbReference>
<protein>
    <recommendedName>
        <fullName evidence="8">Major facilitator superfamily (MFS) profile domain-containing protein</fullName>
    </recommendedName>
</protein>
<reference evidence="9 10" key="1">
    <citation type="submission" date="2023-10" db="EMBL/GenBank/DDBJ databases">
        <authorList>
            <person name="Maclean D."/>
            <person name="Macfadyen A."/>
        </authorList>
    </citation>
    <scope>NUCLEOTIDE SEQUENCE [LARGE SCALE GENOMIC DNA]</scope>
</reference>
<gene>
    <name evidence="9" type="ORF">CVIRNUC_003074</name>
</gene>
<evidence type="ECO:0000256" key="2">
    <source>
        <dbReference type="ARBA" id="ARBA00022448"/>
    </source>
</evidence>
<feature type="transmembrane region" description="Helical" evidence="7">
    <location>
        <begin position="351"/>
        <end position="371"/>
    </location>
</feature>
<feature type="transmembrane region" description="Helical" evidence="7">
    <location>
        <begin position="158"/>
        <end position="182"/>
    </location>
</feature>
<name>A0AAV1I1W1_9CHLO</name>
<keyword evidence="10" id="KW-1185">Reference proteome</keyword>
<dbReference type="InterPro" id="IPR011701">
    <property type="entry name" value="MFS"/>
</dbReference>
<proteinExistence type="predicted"/>
<keyword evidence="5 7" id="KW-0472">Membrane</keyword>
<feature type="compositionally biased region" description="Basic and acidic residues" evidence="6">
    <location>
        <begin position="1"/>
        <end position="19"/>
    </location>
</feature>
<evidence type="ECO:0000259" key="8">
    <source>
        <dbReference type="PROSITE" id="PS50850"/>
    </source>
</evidence>
<feature type="domain" description="Major facilitator superfamily (MFS) profile" evidence="8">
    <location>
        <begin position="34"/>
        <end position="465"/>
    </location>
</feature>
<feature type="region of interest" description="Disordered" evidence="6">
    <location>
        <begin position="1"/>
        <end position="20"/>
    </location>
</feature>
<feature type="transmembrane region" description="Helical" evidence="7">
    <location>
        <begin position="194"/>
        <end position="214"/>
    </location>
</feature>
<evidence type="ECO:0000256" key="7">
    <source>
        <dbReference type="SAM" id="Phobius"/>
    </source>
</evidence>
<dbReference type="EMBL" id="CAUYUE010000004">
    <property type="protein sequence ID" value="CAK0763595.1"/>
    <property type="molecule type" value="Genomic_DNA"/>
</dbReference>